<accession>A0ABT0RYB0</accession>
<feature type="transmembrane region" description="Helical" evidence="1">
    <location>
        <begin position="87"/>
        <end position="109"/>
    </location>
</feature>
<dbReference type="InterPro" id="IPR058117">
    <property type="entry name" value="BV97_02767-like"/>
</dbReference>
<dbReference type="NCBIfam" id="NF006749">
    <property type="entry name" value="PRK09272.1-2"/>
    <property type="match status" value="1"/>
</dbReference>
<dbReference type="RefSeq" id="WP_249830056.1">
    <property type="nucleotide sequence ID" value="NZ_JAMGBE010000001.1"/>
</dbReference>
<evidence type="ECO:0000313" key="3">
    <source>
        <dbReference type="Proteomes" id="UP001165342"/>
    </source>
</evidence>
<keyword evidence="1" id="KW-1133">Transmembrane helix</keyword>
<comment type="caution">
    <text evidence="2">The sequence shown here is derived from an EMBL/GenBank/DDBJ whole genome shotgun (WGS) entry which is preliminary data.</text>
</comment>
<sequence>MLYLVIKAAISGMIVAAVSEIARRYPGWGGLVASVPLTSLLAMIWLFRDTHDAERVAELSVGTFWFFLPSIPLFVVLPQLIRSGVGFWLSMAIVVAGTLALYAVMFWAAPRLGLKL</sequence>
<feature type="transmembrane region" description="Helical" evidence="1">
    <location>
        <begin position="27"/>
        <end position="47"/>
    </location>
</feature>
<keyword evidence="1" id="KW-0472">Membrane</keyword>
<keyword evidence="1" id="KW-0812">Transmembrane</keyword>
<evidence type="ECO:0000313" key="2">
    <source>
        <dbReference type="EMBL" id="MCL6728547.1"/>
    </source>
</evidence>
<reference evidence="2" key="1">
    <citation type="submission" date="2022-05" db="EMBL/GenBank/DDBJ databases">
        <authorList>
            <person name="Jo J.-H."/>
            <person name="Im W.-T."/>
        </authorList>
    </citation>
    <scope>NUCLEOTIDE SEQUENCE</scope>
    <source>
        <strain evidence="2">SE220</strain>
    </source>
</reference>
<protein>
    <submittedName>
        <fullName evidence="2">DUF3147 family protein</fullName>
    </submittedName>
</protein>
<feature type="transmembrane region" description="Helical" evidence="1">
    <location>
        <begin position="59"/>
        <end position="81"/>
    </location>
</feature>
<organism evidence="2 3">
    <name type="scientific">Sphingomonas hankyongi</name>
    <dbReference type="NCBI Taxonomy" id="2908209"/>
    <lineage>
        <taxon>Bacteria</taxon>
        <taxon>Pseudomonadati</taxon>
        <taxon>Pseudomonadota</taxon>
        <taxon>Alphaproteobacteria</taxon>
        <taxon>Sphingomonadales</taxon>
        <taxon>Sphingomonadaceae</taxon>
        <taxon>Sphingomonas</taxon>
    </lineage>
</organism>
<evidence type="ECO:0000256" key="1">
    <source>
        <dbReference type="SAM" id="Phobius"/>
    </source>
</evidence>
<dbReference type="EMBL" id="JAMGBE010000001">
    <property type="protein sequence ID" value="MCL6728547.1"/>
    <property type="molecule type" value="Genomic_DNA"/>
</dbReference>
<keyword evidence="3" id="KW-1185">Reference proteome</keyword>
<gene>
    <name evidence="2" type="ORF">LZ538_00565</name>
</gene>
<dbReference type="Proteomes" id="UP001165342">
    <property type="component" value="Unassembled WGS sequence"/>
</dbReference>
<name>A0ABT0RYB0_9SPHN</name>
<proteinExistence type="predicted"/>